<comment type="subcellular location">
    <subcellularLocation>
        <location evidence="1">Cell envelope</location>
    </subcellularLocation>
</comment>
<evidence type="ECO:0000256" key="2">
    <source>
        <dbReference type="ARBA" id="ARBA00008814"/>
    </source>
</evidence>
<organism evidence="6 7">
    <name type="scientific">Microlunatus endophyticus</name>
    <dbReference type="NCBI Taxonomy" id="1716077"/>
    <lineage>
        <taxon>Bacteria</taxon>
        <taxon>Bacillati</taxon>
        <taxon>Actinomycetota</taxon>
        <taxon>Actinomycetes</taxon>
        <taxon>Propionibacteriales</taxon>
        <taxon>Propionibacteriaceae</taxon>
        <taxon>Microlunatus</taxon>
    </lineage>
</organism>
<keyword evidence="3" id="KW-0813">Transport</keyword>
<dbReference type="SUPFAM" id="SSF53807">
    <property type="entry name" value="Helical backbone' metal receptor"/>
    <property type="match status" value="1"/>
</dbReference>
<dbReference type="PANTHER" id="PTHR30532">
    <property type="entry name" value="IRON III DICITRATE-BINDING PERIPLASMIC PROTEIN"/>
    <property type="match status" value="1"/>
</dbReference>
<dbReference type="PROSITE" id="PS50983">
    <property type="entry name" value="FE_B12_PBP"/>
    <property type="match status" value="1"/>
</dbReference>
<feature type="domain" description="Fe/B12 periplasmic-binding" evidence="5">
    <location>
        <begin position="82"/>
        <end position="340"/>
    </location>
</feature>
<dbReference type="GO" id="GO:1901678">
    <property type="term" value="P:iron coordination entity transport"/>
    <property type="evidence" value="ECO:0007669"/>
    <property type="project" value="UniProtKB-ARBA"/>
</dbReference>
<keyword evidence="4" id="KW-0732">Signal</keyword>
<dbReference type="Gene3D" id="3.40.50.1980">
    <property type="entry name" value="Nitrogenase molybdenum iron protein domain"/>
    <property type="match status" value="2"/>
</dbReference>
<reference evidence="6" key="1">
    <citation type="journal article" date="2014" name="Int. J. Syst. Evol. Microbiol.">
        <title>Complete genome sequence of Corynebacterium casei LMG S-19264T (=DSM 44701T), isolated from a smear-ripened cheese.</title>
        <authorList>
            <consortium name="US DOE Joint Genome Institute (JGI-PGF)"/>
            <person name="Walter F."/>
            <person name="Albersmeier A."/>
            <person name="Kalinowski J."/>
            <person name="Ruckert C."/>
        </authorList>
    </citation>
    <scope>NUCLEOTIDE SEQUENCE</scope>
    <source>
        <strain evidence="6">CGMCC 4.7306</strain>
    </source>
</reference>
<evidence type="ECO:0000313" key="7">
    <source>
        <dbReference type="Proteomes" id="UP000613840"/>
    </source>
</evidence>
<gene>
    <name evidence="6" type="ORF">GCM10011575_13040</name>
</gene>
<dbReference type="AlphaFoldDB" id="A0A917W1F3"/>
<accession>A0A917W1F3</accession>
<evidence type="ECO:0000259" key="5">
    <source>
        <dbReference type="PROSITE" id="PS50983"/>
    </source>
</evidence>
<comment type="caution">
    <text evidence="6">The sequence shown here is derived from an EMBL/GenBank/DDBJ whole genome shotgun (WGS) entry which is preliminary data.</text>
</comment>
<proteinExistence type="inferred from homology"/>
<keyword evidence="7" id="KW-1185">Reference proteome</keyword>
<evidence type="ECO:0000256" key="4">
    <source>
        <dbReference type="ARBA" id="ARBA00022729"/>
    </source>
</evidence>
<name>A0A917W1F3_9ACTN</name>
<dbReference type="Proteomes" id="UP000613840">
    <property type="component" value="Unassembled WGS sequence"/>
</dbReference>
<dbReference type="InterPro" id="IPR002491">
    <property type="entry name" value="ABC_transptr_periplasmic_BD"/>
</dbReference>
<dbReference type="EMBL" id="BMMZ01000002">
    <property type="protein sequence ID" value="GGL56055.1"/>
    <property type="molecule type" value="Genomic_DNA"/>
</dbReference>
<dbReference type="Pfam" id="PF01497">
    <property type="entry name" value="Peripla_BP_2"/>
    <property type="match status" value="1"/>
</dbReference>
<evidence type="ECO:0000256" key="3">
    <source>
        <dbReference type="ARBA" id="ARBA00022448"/>
    </source>
</evidence>
<reference evidence="6" key="2">
    <citation type="submission" date="2020-09" db="EMBL/GenBank/DDBJ databases">
        <authorList>
            <person name="Sun Q."/>
            <person name="Zhou Y."/>
        </authorList>
    </citation>
    <scope>NUCLEOTIDE SEQUENCE</scope>
    <source>
        <strain evidence="6">CGMCC 4.7306</strain>
    </source>
</reference>
<dbReference type="PANTHER" id="PTHR30532:SF24">
    <property type="entry name" value="FERRIC ENTEROBACTIN-BINDING PERIPLASMIC PROTEIN FEPB"/>
    <property type="match status" value="1"/>
</dbReference>
<dbReference type="InterPro" id="IPR051313">
    <property type="entry name" value="Bact_iron-sidero_bind"/>
</dbReference>
<dbReference type="RefSeq" id="WP_188894324.1">
    <property type="nucleotide sequence ID" value="NZ_BMMZ01000002.1"/>
</dbReference>
<comment type="similarity">
    <text evidence="2">Belongs to the bacterial solute-binding protein 8 family.</text>
</comment>
<dbReference type="GO" id="GO:0030288">
    <property type="term" value="C:outer membrane-bounded periplasmic space"/>
    <property type="evidence" value="ECO:0007669"/>
    <property type="project" value="TreeGrafter"/>
</dbReference>
<protein>
    <submittedName>
        <fullName evidence="6">ABC transporter substrate-binding protein</fullName>
    </submittedName>
</protein>
<sequence length="351" mass="37603">MPLAVQTTADHARSGIDTEAEFAEIVDQLTRRGLLVGGLGGAALFGLAGCGDRDRPAGTRSPAAVMISHEYGTTQVPGHPERVATVGYNDQDFVLALGIVPVTTRGWYENYNRLPWVQQATRGKGVADTAGSAEINYEALAATHPDVILALYEDIDRPTYQKLSAIAPTVVKGAKYPADTIPWRDELLLTGKALGRESEARTLLARVEAKINTARKEHPEFAGTVLVVDYGPENGGHWLVPAGDPRRALFDDLGFAAQSTGKDVSAERVDLLDRDILFVEGATKRQMLAAPAFARLSVVTQGRTLYTGFDSRLSAALSYDGPQALLYALDILVPQLANALAGRPVANLDEA</sequence>
<evidence type="ECO:0000256" key="1">
    <source>
        <dbReference type="ARBA" id="ARBA00004196"/>
    </source>
</evidence>
<evidence type="ECO:0000313" key="6">
    <source>
        <dbReference type="EMBL" id="GGL56055.1"/>
    </source>
</evidence>